<comment type="pathway">
    <text evidence="2">Pyrimidine metabolism; UMP biosynthesis via de novo pathway.</text>
</comment>
<gene>
    <name evidence="8" type="primary">pyrDA_2</name>
    <name evidence="8" type="ORF">L21SP5_02712</name>
</gene>
<organism evidence="8 9">
    <name type="scientific">Salinivirga cyanobacteriivorans</name>
    <dbReference type="NCBI Taxonomy" id="1307839"/>
    <lineage>
        <taxon>Bacteria</taxon>
        <taxon>Pseudomonadati</taxon>
        <taxon>Bacteroidota</taxon>
        <taxon>Bacteroidia</taxon>
        <taxon>Bacteroidales</taxon>
        <taxon>Salinivirgaceae</taxon>
        <taxon>Salinivirga</taxon>
    </lineage>
</organism>
<dbReference type="InterPro" id="IPR012135">
    <property type="entry name" value="Dihydroorotate_DH_1_2"/>
</dbReference>
<feature type="domain" description="Dihydroorotate dehydrogenase catalytic" evidence="7">
    <location>
        <begin position="4"/>
        <end position="288"/>
    </location>
</feature>
<dbReference type="Pfam" id="PF01180">
    <property type="entry name" value="DHO_dh"/>
    <property type="match status" value="1"/>
</dbReference>
<evidence type="ECO:0000313" key="8">
    <source>
        <dbReference type="EMBL" id="ALO16335.1"/>
    </source>
</evidence>
<dbReference type="AlphaFoldDB" id="A0A0S2I263"/>
<dbReference type="Gene3D" id="3.20.20.70">
    <property type="entry name" value="Aldolase class I"/>
    <property type="match status" value="1"/>
</dbReference>
<accession>A0A0S2I263</accession>
<dbReference type="Proteomes" id="UP000064893">
    <property type="component" value="Chromosome"/>
</dbReference>
<dbReference type="PANTHER" id="PTHR48109">
    <property type="entry name" value="DIHYDROOROTATE DEHYDROGENASE (QUINONE), MITOCHONDRIAL-RELATED"/>
    <property type="match status" value="1"/>
</dbReference>
<dbReference type="GO" id="GO:0005737">
    <property type="term" value="C:cytoplasm"/>
    <property type="evidence" value="ECO:0007669"/>
    <property type="project" value="InterPro"/>
</dbReference>
<evidence type="ECO:0000256" key="2">
    <source>
        <dbReference type="ARBA" id="ARBA00004725"/>
    </source>
</evidence>
<dbReference type="GO" id="GO:0006207">
    <property type="term" value="P:'de novo' pyrimidine nucleobase biosynthetic process"/>
    <property type="evidence" value="ECO:0007669"/>
    <property type="project" value="TreeGrafter"/>
</dbReference>
<dbReference type="EC" id="1.3.98.1" evidence="8"/>
<dbReference type="EMBL" id="CP013118">
    <property type="protein sequence ID" value="ALO16335.1"/>
    <property type="molecule type" value="Genomic_DNA"/>
</dbReference>
<keyword evidence="4" id="KW-0288">FMN</keyword>
<dbReference type="NCBIfam" id="NF005741">
    <property type="entry name" value="PRK07565.1"/>
    <property type="match status" value="1"/>
</dbReference>
<dbReference type="SUPFAM" id="SSF51395">
    <property type="entry name" value="FMN-linked oxidoreductases"/>
    <property type="match status" value="1"/>
</dbReference>
<dbReference type="KEGG" id="blq:L21SP5_02712"/>
<dbReference type="OrthoDB" id="9794954at2"/>
<dbReference type="GO" id="GO:1990663">
    <property type="term" value="F:dihydroorotate dehydrogenase (fumarate) activity"/>
    <property type="evidence" value="ECO:0007669"/>
    <property type="project" value="UniProtKB-EC"/>
</dbReference>
<comment type="cofactor">
    <cofactor evidence="1">
        <name>FMN</name>
        <dbReference type="ChEBI" id="CHEBI:58210"/>
    </cofactor>
</comment>
<sequence length="329" mass="37194">MVDLKTSYMGKTLKNPIIVGSSELCDSPEKVKKLEENGAGAVVLKSLFEEQIMMEVDAQRVNNMYGSYDDVENYVSFYTRKHNLDEYLSLVEKSKQGTDIPVFASINCISNGEWVEFARQIESAGADGLELNMFIMPNDPQTSGNEIERIYFEILEDIKKEISIPVAMKVSSYFSGMAQMLVDLSKTDLAALVLFNHFYQPDINVDKEEVVSGDIFTQPRDISNTLRWVGFLSDHVECDLAASTGVHSGYDAVKALLTGANAVQVASALYKNKPAYIKTMLQEIENWMQQKGYNSLNDFKGKLSYANVKRPMMYERAQFMKYYSNYTDL</sequence>
<evidence type="ECO:0000256" key="3">
    <source>
        <dbReference type="ARBA" id="ARBA00022630"/>
    </source>
</evidence>
<reference evidence="8 9" key="1">
    <citation type="submission" date="2015-11" db="EMBL/GenBank/DDBJ databases">
        <title>Description and complete genome sequence of a novel strain predominating in hypersaline microbial mats and representing a new family of the Bacteriodetes phylum.</title>
        <authorList>
            <person name="Spring S."/>
            <person name="Bunk B."/>
            <person name="Sproer C."/>
            <person name="Klenk H.-P."/>
        </authorList>
    </citation>
    <scope>NUCLEOTIDE SEQUENCE [LARGE SCALE GENOMIC DNA]</scope>
    <source>
        <strain evidence="8 9">L21-Spi-D4</strain>
    </source>
</reference>
<keyword evidence="9" id="KW-1185">Reference proteome</keyword>
<proteinExistence type="predicted"/>
<keyword evidence="3" id="KW-0285">Flavoprotein</keyword>
<dbReference type="PIRSF" id="PIRSF000164">
    <property type="entry name" value="DHO_oxidase"/>
    <property type="match status" value="1"/>
</dbReference>
<keyword evidence="5" id="KW-0665">Pyrimidine biosynthesis</keyword>
<dbReference type="InterPro" id="IPR013785">
    <property type="entry name" value="Aldolase_TIM"/>
</dbReference>
<protein>
    <submittedName>
        <fullName evidence="8">Dihydroorotate dehydrogenase A (Fumarate)</fullName>
        <ecNumber evidence="8">1.3.98.1</ecNumber>
    </submittedName>
</protein>
<evidence type="ECO:0000256" key="1">
    <source>
        <dbReference type="ARBA" id="ARBA00001917"/>
    </source>
</evidence>
<evidence type="ECO:0000256" key="6">
    <source>
        <dbReference type="ARBA" id="ARBA00023002"/>
    </source>
</evidence>
<dbReference type="GO" id="GO:0044205">
    <property type="term" value="P:'de novo' UMP biosynthetic process"/>
    <property type="evidence" value="ECO:0007669"/>
    <property type="project" value="UniProtKB-UniPathway"/>
</dbReference>
<dbReference type="STRING" id="1307839.L21SP5_02712"/>
<dbReference type="UniPathway" id="UPA00070"/>
<evidence type="ECO:0000256" key="4">
    <source>
        <dbReference type="ARBA" id="ARBA00022643"/>
    </source>
</evidence>
<dbReference type="InterPro" id="IPR005720">
    <property type="entry name" value="Dihydroorotate_DH_cat"/>
</dbReference>
<dbReference type="InterPro" id="IPR050074">
    <property type="entry name" value="DHO_dehydrogenase"/>
</dbReference>
<name>A0A0S2I263_9BACT</name>
<evidence type="ECO:0000259" key="7">
    <source>
        <dbReference type="Pfam" id="PF01180"/>
    </source>
</evidence>
<keyword evidence="6 8" id="KW-0560">Oxidoreductase</keyword>
<dbReference type="RefSeq" id="WP_057953718.1">
    <property type="nucleotide sequence ID" value="NZ_CP013118.1"/>
</dbReference>
<dbReference type="PANTHER" id="PTHR48109:SF3">
    <property type="entry name" value="SLL0744 PROTEIN"/>
    <property type="match status" value="1"/>
</dbReference>
<evidence type="ECO:0000313" key="9">
    <source>
        <dbReference type="Proteomes" id="UP000064893"/>
    </source>
</evidence>
<evidence type="ECO:0000256" key="5">
    <source>
        <dbReference type="ARBA" id="ARBA00022975"/>
    </source>
</evidence>